<evidence type="ECO:0000313" key="4">
    <source>
        <dbReference type="EMBL" id="CAF3459785.1"/>
    </source>
</evidence>
<protein>
    <recommendedName>
        <fullName evidence="10">Transposase</fullName>
    </recommendedName>
</protein>
<gene>
    <name evidence="4" type="ORF">FME351_LOCUS14008</name>
    <name evidence="2" type="ORF">GRG538_LOCUS3671</name>
    <name evidence="6" type="ORF">HFQ381_LOCUS20452</name>
    <name evidence="3" type="ORF">LUA448_LOCUS20356</name>
    <name evidence="1" type="ORF">TIS948_LOCUS5667</name>
    <name evidence="7" type="ORF">TSG867_LOCUS28034</name>
    <name evidence="5" type="ORF">UJA718_LOCUS9676</name>
</gene>
<proteinExistence type="predicted"/>
<dbReference type="Proteomes" id="UP000663869">
    <property type="component" value="Unassembled WGS sequence"/>
</dbReference>
<dbReference type="Proteomes" id="UP000663851">
    <property type="component" value="Unassembled WGS sequence"/>
</dbReference>
<dbReference type="Proteomes" id="UP000663833">
    <property type="component" value="Unassembled WGS sequence"/>
</dbReference>
<evidence type="ECO:0000313" key="6">
    <source>
        <dbReference type="EMBL" id="CAF4406204.1"/>
    </source>
</evidence>
<dbReference type="GO" id="GO:0003676">
    <property type="term" value="F:nucleic acid binding"/>
    <property type="evidence" value="ECO:0007669"/>
    <property type="project" value="InterPro"/>
</dbReference>
<evidence type="ECO:0008006" key="10">
    <source>
        <dbReference type="Google" id="ProtNLM"/>
    </source>
</evidence>
<keyword evidence="9" id="KW-1185">Reference proteome</keyword>
<evidence type="ECO:0000313" key="3">
    <source>
        <dbReference type="EMBL" id="CAF3431274.1"/>
    </source>
</evidence>
<comment type="caution">
    <text evidence="2">The sequence shown here is derived from an EMBL/GenBank/DDBJ whole genome shotgun (WGS) entry which is preliminary data.</text>
</comment>
<dbReference type="EMBL" id="CAJOBQ010003386">
    <property type="protein sequence ID" value="CAF4604442.1"/>
    <property type="molecule type" value="Genomic_DNA"/>
</dbReference>
<dbReference type="AlphaFoldDB" id="A0A817UXA9"/>
<dbReference type="EMBL" id="CAJNYU010001722">
    <property type="protein sequence ID" value="CAF3459785.1"/>
    <property type="molecule type" value="Genomic_DNA"/>
</dbReference>
<sequence length="350" mass="40657">MNKEQIRAYIKVRTALNMQPKSIFDDLCTALRGQAPSYNTVVRWSKLCREGREEVEDEPRPGRPVIETTSDNIEKVRHLIDNDPYHTIDEIQVETGLSHGTTQRIVSDHLKLKKITTRWIPSQFTDSQRAECVRICQENLAKFNQGTWRLCDVVTGDESWFYHKQLGRKSSNAAWTASGKTPPTVVRRSHFAPKTLYCIFFKTTGPVLIHHVERGQTIDHDYYINNCLQPRVNEIKKQRPLSGTHAIKIHHDNARPHVHKDVSTYLESQGIMKMLQPPNSPDLAPCDFWLFDSIKQNLTDQRSSVSLHRAVTKVMFSINEDEYKKTFAKWIVRMKLCVYNHGNYFEHLMK</sequence>
<accession>A0A817UXA9</accession>
<dbReference type="Proteomes" id="UP000663872">
    <property type="component" value="Unassembled WGS sequence"/>
</dbReference>
<dbReference type="Proteomes" id="UP000663862">
    <property type="component" value="Unassembled WGS sequence"/>
</dbReference>
<dbReference type="PANTHER" id="PTHR46060:SF1">
    <property type="entry name" value="MARINER MOS1 TRANSPOSASE-LIKE PROTEIN"/>
    <property type="match status" value="1"/>
</dbReference>
<dbReference type="EMBL" id="CAJOBP010001098">
    <property type="protein sequence ID" value="CAF4253124.1"/>
    <property type="molecule type" value="Genomic_DNA"/>
</dbReference>
<dbReference type="Pfam" id="PF01359">
    <property type="entry name" value="Transposase_1"/>
    <property type="match status" value="1"/>
</dbReference>
<evidence type="ECO:0000313" key="9">
    <source>
        <dbReference type="Proteomes" id="UP000663873"/>
    </source>
</evidence>
<evidence type="ECO:0000313" key="7">
    <source>
        <dbReference type="EMBL" id="CAF4604442.1"/>
    </source>
</evidence>
<dbReference type="EMBL" id="CAJNYD010002582">
    <property type="protein sequence ID" value="CAF3431274.1"/>
    <property type="molecule type" value="Genomic_DNA"/>
</dbReference>
<evidence type="ECO:0000313" key="5">
    <source>
        <dbReference type="EMBL" id="CAF4253124.1"/>
    </source>
</evidence>
<dbReference type="Proteomes" id="UP000663873">
    <property type="component" value="Unassembled WGS sequence"/>
</dbReference>
<evidence type="ECO:0000313" key="2">
    <source>
        <dbReference type="EMBL" id="CAF3331952.1"/>
    </source>
</evidence>
<organism evidence="2 8">
    <name type="scientific">Rotaria socialis</name>
    <dbReference type="NCBI Taxonomy" id="392032"/>
    <lineage>
        <taxon>Eukaryota</taxon>
        <taxon>Metazoa</taxon>
        <taxon>Spiralia</taxon>
        <taxon>Gnathifera</taxon>
        <taxon>Rotifera</taxon>
        <taxon>Eurotatoria</taxon>
        <taxon>Bdelloidea</taxon>
        <taxon>Philodinida</taxon>
        <taxon>Philodinidae</taxon>
        <taxon>Rotaria</taxon>
    </lineage>
</organism>
<dbReference type="InterPro" id="IPR052709">
    <property type="entry name" value="Transposase-MT_Hybrid"/>
</dbReference>
<reference evidence="2" key="1">
    <citation type="submission" date="2021-02" db="EMBL/GenBank/DDBJ databases">
        <authorList>
            <person name="Nowell W R."/>
        </authorList>
    </citation>
    <scope>NUCLEOTIDE SEQUENCE</scope>
</reference>
<dbReference type="InterPro" id="IPR036397">
    <property type="entry name" value="RNaseH_sf"/>
</dbReference>
<dbReference type="Proteomes" id="UP000663825">
    <property type="component" value="Unassembled WGS sequence"/>
</dbReference>
<dbReference type="EMBL" id="CAJNXB010000665">
    <property type="protein sequence ID" value="CAF3080899.1"/>
    <property type="molecule type" value="Genomic_DNA"/>
</dbReference>
<dbReference type="EMBL" id="CAJOBO010001749">
    <property type="protein sequence ID" value="CAF4406204.1"/>
    <property type="molecule type" value="Genomic_DNA"/>
</dbReference>
<dbReference type="InterPro" id="IPR001888">
    <property type="entry name" value="Transposase_1"/>
</dbReference>
<dbReference type="Gene3D" id="3.30.420.10">
    <property type="entry name" value="Ribonuclease H-like superfamily/Ribonuclease H"/>
    <property type="match status" value="1"/>
</dbReference>
<dbReference type="OrthoDB" id="9974365at2759"/>
<dbReference type="PANTHER" id="PTHR46060">
    <property type="entry name" value="MARINER MOS1 TRANSPOSASE-LIKE PROTEIN"/>
    <property type="match status" value="1"/>
</dbReference>
<name>A0A817UXA9_9BILA</name>
<dbReference type="EMBL" id="CAJNYT010000134">
    <property type="protein sequence ID" value="CAF3331952.1"/>
    <property type="molecule type" value="Genomic_DNA"/>
</dbReference>
<evidence type="ECO:0000313" key="8">
    <source>
        <dbReference type="Proteomes" id="UP000663872"/>
    </source>
</evidence>
<evidence type="ECO:0000313" key="1">
    <source>
        <dbReference type="EMBL" id="CAF3080899.1"/>
    </source>
</evidence>